<evidence type="ECO:0000313" key="3">
    <source>
        <dbReference type="EMBL" id="ODH20991.1"/>
    </source>
</evidence>
<dbReference type="Pfam" id="PF02214">
    <property type="entry name" value="BTB_2"/>
    <property type="match status" value="1"/>
</dbReference>
<evidence type="ECO:0000256" key="1">
    <source>
        <dbReference type="SAM" id="MobiDB-lite"/>
    </source>
</evidence>
<dbReference type="GO" id="GO:0051260">
    <property type="term" value="P:protein homooligomerization"/>
    <property type="evidence" value="ECO:0007669"/>
    <property type="project" value="InterPro"/>
</dbReference>
<organism evidence="3 4">
    <name type="scientific">Paracoccidioides brasiliensis</name>
    <dbReference type="NCBI Taxonomy" id="121759"/>
    <lineage>
        <taxon>Eukaryota</taxon>
        <taxon>Fungi</taxon>
        <taxon>Dikarya</taxon>
        <taxon>Ascomycota</taxon>
        <taxon>Pezizomycotina</taxon>
        <taxon>Eurotiomycetes</taxon>
        <taxon>Eurotiomycetidae</taxon>
        <taxon>Onygenales</taxon>
        <taxon>Ajellomycetaceae</taxon>
        <taxon>Paracoccidioides</taxon>
    </lineage>
</organism>
<gene>
    <name evidence="3" type="ORF">ACO22_05744</name>
</gene>
<dbReference type="Gene3D" id="3.30.710.10">
    <property type="entry name" value="Potassium Channel Kv1.1, Chain A"/>
    <property type="match status" value="1"/>
</dbReference>
<protein>
    <recommendedName>
        <fullName evidence="2">BTB domain-containing protein</fullName>
    </recommendedName>
</protein>
<comment type="caution">
    <text evidence="3">The sequence shown here is derived from an EMBL/GenBank/DDBJ whole genome shotgun (WGS) entry which is preliminary data.</text>
</comment>
<dbReference type="InterPro" id="IPR000210">
    <property type="entry name" value="BTB/POZ_dom"/>
</dbReference>
<dbReference type="AlphaFoldDB" id="A0A1D2J9E2"/>
<feature type="region of interest" description="Disordered" evidence="1">
    <location>
        <begin position="258"/>
        <end position="309"/>
    </location>
</feature>
<evidence type="ECO:0000313" key="4">
    <source>
        <dbReference type="Proteomes" id="UP000242814"/>
    </source>
</evidence>
<dbReference type="PANTHER" id="PTHR11145:SF8">
    <property type="entry name" value="RE57120P"/>
    <property type="match status" value="1"/>
</dbReference>
<dbReference type="Proteomes" id="UP000242814">
    <property type="component" value="Unassembled WGS sequence"/>
</dbReference>
<name>A0A1D2J9E2_PARBR</name>
<dbReference type="InterPro" id="IPR011333">
    <property type="entry name" value="SKP1/BTB/POZ_sf"/>
</dbReference>
<evidence type="ECO:0000259" key="2">
    <source>
        <dbReference type="PROSITE" id="PS50097"/>
    </source>
</evidence>
<accession>A0A1D2J9E2</accession>
<dbReference type="PROSITE" id="PS50097">
    <property type="entry name" value="BTB"/>
    <property type="match status" value="1"/>
</dbReference>
<dbReference type="VEuPathDB" id="FungiDB:PABG_05801"/>
<dbReference type="SUPFAM" id="SSF54695">
    <property type="entry name" value="POZ domain"/>
    <property type="match status" value="1"/>
</dbReference>
<dbReference type="InterPro" id="IPR003131">
    <property type="entry name" value="T1-type_BTB"/>
</dbReference>
<dbReference type="SMART" id="SM00225">
    <property type="entry name" value="BTB"/>
    <property type="match status" value="1"/>
</dbReference>
<dbReference type="EMBL" id="LZYO01000270">
    <property type="protein sequence ID" value="ODH20991.1"/>
    <property type="molecule type" value="Genomic_DNA"/>
</dbReference>
<sequence length="309" mass="34952">MIRPAGESRLPIPGHALASPIIIKVGDTCYATWIETLTGRSNYFKAFFSKSWPGDKQENRSIHIEGDPYLFDYIIEYLRRGTFPLDFNPTRGHNYGLYARLLQEAKYFQCPHLFTFLEDQCFQKCVTWEITNEIYDCQTMGSLYDDTDIVDVQFVRTKETEVKTCLCPRRIKPHYGKPEFCGRQCKKVLAACGYENDIHTIPEYAIVKRKLKFNLEWISDDGQEFINHLQEKKAYDESGSSCTASGNEGNLELNVNATPLNHHPGEGPILNGNKDLATDSDSGEEISPPISPMSGISRPLGDHQAHSGS</sequence>
<proteinExistence type="predicted"/>
<dbReference type="PANTHER" id="PTHR11145">
    <property type="entry name" value="BTB/POZ DOMAIN-CONTAINING ADAPTER FOR CUL3-MEDIATED RHOA DEGRADATION PROTEIN FAMILY MEMBER"/>
    <property type="match status" value="1"/>
</dbReference>
<dbReference type="InterPro" id="IPR045068">
    <property type="entry name" value="BACURD1-3"/>
</dbReference>
<feature type="compositionally biased region" description="Low complexity" evidence="1">
    <location>
        <begin position="285"/>
        <end position="297"/>
    </location>
</feature>
<dbReference type="VEuPathDB" id="FungiDB:PADG_06138"/>
<reference evidence="3 4" key="1">
    <citation type="submission" date="2016-06" db="EMBL/GenBank/DDBJ databases">
        <authorList>
            <person name="Kjaerup R.B."/>
            <person name="Dalgaard T.S."/>
            <person name="Juul-Madsen H.R."/>
        </authorList>
    </citation>
    <scope>NUCLEOTIDE SEQUENCE [LARGE SCALE GENOMIC DNA]</scope>
    <source>
        <strain evidence="3 4">Pb300</strain>
    </source>
</reference>
<feature type="domain" description="BTB" evidence="2">
    <location>
        <begin position="19"/>
        <end position="87"/>
    </location>
</feature>
<feature type="compositionally biased region" description="Basic and acidic residues" evidence="1">
    <location>
        <begin position="300"/>
        <end position="309"/>
    </location>
</feature>